<name>A0AAF1BWT5_9CORY</name>
<evidence type="ECO:0000259" key="2">
    <source>
        <dbReference type="Pfam" id="PF16655"/>
    </source>
</evidence>
<dbReference type="EMBL" id="CP136958">
    <property type="protein sequence ID" value="WOT02211.1"/>
    <property type="molecule type" value="Genomic_DNA"/>
</dbReference>
<sequence length="499" mass="55363">MTTTVAATMGVARAQYSERDDPGGVFQHGVASGDPTPTSVIIWTRVTVPGEPSEPIPVAWEVAIDENFTRLARTGIAYASPVHDYTVHVDVTGLTPGTTYFYRFSLPEGGALTAPDISRTGRTITAPLDPQELRLAVTSCANMESGYFGAYSEIARKAENGEIDVALHLGDYFYEYASGRYVGKHGITRPTAPEWECVTLEDYRARYAHYRRDAELQWAHAALPWIVTWDDHECANDSWAASVDMDRRAGAMQAYLEWMPIRATTPSTGGHIYRSLAFGELAEVSMLDLRTYRSAPTRFKSQDPTRQMLGSEQFEWLSGRLSTSDARWKIIGNSVMMAPLNILGTPLTEYLGHGMGSLPLNPDQWDGYQAERTRLLELVARTPGCVFLTGDIHSEWATELRVEGRTVAPEFVCTSVSAPNVDDKLHLPAGNPTSRALAAYVRQVNPHVHHVELDSHGFMLVTLTSELVDARWFRVDDVETKGSPIRLAHEESWDGEQLV</sequence>
<dbReference type="RefSeq" id="WP_276922916.1">
    <property type="nucleotide sequence ID" value="NZ_CAMYCO010000014.1"/>
</dbReference>
<gene>
    <name evidence="3" type="ORF">CYJ47_00045</name>
</gene>
<evidence type="ECO:0000313" key="4">
    <source>
        <dbReference type="Proteomes" id="UP000234560"/>
    </source>
</evidence>
<evidence type="ECO:0000259" key="1">
    <source>
        <dbReference type="Pfam" id="PF09423"/>
    </source>
</evidence>
<organism evidence="3 4">
    <name type="scientific">Corynebacterium pyruviciproducens</name>
    <dbReference type="NCBI Taxonomy" id="598660"/>
    <lineage>
        <taxon>Bacteria</taxon>
        <taxon>Bacillati</taxon>
        <taxon>Actinomycetota</taxon>
        <taxon>Actinomycetes</taxon>
        <taxon>Mycobacteriales</taxon>
        <taxon>Corynebacteriaceae</taxon>
        <taxon>Corynebacterium</taxon>
    </lineage>
</organism>
<dbReference type="InterPro" id="IPR038607">
    <property type="entry name" value="PhoD-like_sf"/>
</dbReference>
<dbReference type="CDD" id="cd07389">
    <property type="entry name" value="MPP_PhoD"/>
    <property type="match status" value="1"/>
</dbReference>
<dbReference type="PANTHER" id="PTHR43606:SF2">
    <property type="entry name" value="ALKALINE PHOSPHATASE FAMILY PROTEIN (AFU_ORTHOLOGUE AFUA_5G03860)"/>
    <property type="match status" value="1"/>
</dbReference>
<dbReference type="Gene3D" id="3.60.21.70">
    <property type="entry name" value="PhoD-like phosphatase"/>
    <property type="match status" value="1"/>
</dbReference>
<dbReference type="Proteomes" id="UP000234560">
    <property type="component" value="Chromosome"/>
</dbReference>
<dbReference type="InterPro" id="IPR052900">
    <property type="entry name" value="Phospholipid_Metab_Enz"/>
</dbReference>
<dbReference type="AlphaFoldDB" id="A0AAF1BWT5"/>
<feature type="domain" description="PhoD-like phosphatase metallophosphatase" evidence="1">
    <location>
        <begin position="135"/>
        <end position="472"/>
    </location>
</feature>
<accession>A0AAF1BWT5</accession>
<protein>
    <submittedName>
        <fullName evidence="3">Alkaline phosphatase D family protein</fullName>
    </submittedName>
</protein>
<feature type="domain" description="Phospholipase D N-terminal" evidence="2">
    <location>
        <begin position="28"/>
        <end position="125"/>
    </location>
</feature>
<evidence type="ECO:0000313" key="3">
    <source>
        <dbReference type="EMBL" id="WOT02211.1"/>
    </source>
</evidence>
<reference evidence="3" key="1">
    <citation type="submission" date="2017-12" db="EMBL/GenBank/DDBJ databases">
        <authorList>
            <person name="Thomas-White K."/>
            <person name="Wolfe A.J."/>
        </authorList>
    </citation>
    <scope>NUCLEOTIDE SEQUENCE</scope>
    <source>
        <strain evidence="3">UMB0763</strain>
    </source>
</reference>
<dbReference type="PANTHER" id="PTHR43606">
    <property type="entry name" value="PHOSPHATASE, PUTATIVE (AFU_ORTHOLOGUE AFUA_6G08710)-RELATED"/>
    <property type="match status" value="1"/>
</dbReference>
<dbReference type="SUPFAM" id="SSF56300">
    <property type="entry name" value="Metallo-dependent phosphatases"/>
    <property type="match status" value="1"/>
</dbReference>
<dbReference type="Pfam" id="PF09423">
    <property type="entry name" value="PhoD"/>
    <property type="match status" value="1"/>
</dbReference>
<dbReference type="KEGG" id="cpyr:CYJ47_00045"/>
<reference evidence="3" key="2">
    <citation type="submission" date="2023-10" db="EMBL/GenBank/DDBJ databases">
        <authorList>
            <person name="Choi B."/>
        </authorList>
    </citation>
    <scope>NUCLEOTIDE SEQUENCE</scope>
    <source>
        <strain evidence="3">UMB0763</strain>
    </source>
</reference>
<dbReference type="InterPro" id="IPR018946">
    <property type="entry name" value="PhoD-like_MPP"/>
</dbReference>
<dbReference type="Gene3D" id="2.60.40.380">
    <property type="entry name" value="Purple acid phosphatase-like, N-terminal"/>
    <property type="match status" value="1"/>
</dbReference>
<dbReference type="Pfam" id="PF16655">
    <property type="entry name" value="PhoD_N"/>
    <property type="match status" value="1"/>
</dbReference>
<proteinExistence type="predicted"/>
<dbReference type="InterPro" id="IPR029052">
    <property type="entry name" value="Metallo-depent_PP-like"/>
</dbReference>
<dbReference type="InterPro" id="IPR032093">
    <property type="entry name" value="PhoD_N"/>
</dbReference>